<evidence type="ECO:0000256" key="6">
    <source>
        <dbReference type="RuleBase" id="RU003567"/>
    </source>
</evidence>
<gene>
    <name evidence="7" type="ORF">SN811_08570</name>
</gene>
<dbReference type="RefSeq" id="WP_371864394.1">
    <property type="nucleotide sequence ID" value="NZ_BLAP01000030.1"/>
</dbReference>
<evidence type="ECO:0000256" key="5">
    <source>
        <dbReference type="ARBA" id="ARBA00022825"/>
    </source>
</evidence>
<dbReference type="GO" id="GO:0051117">
    <property type="term" value="F:ATPase binding"/>
    <property type="evidence" value="ECO:0007669"/>
    <property type="project" value="TreeGrafter"/>
</dbReference>
<dbReference type="CDD" id="cd07016">
    <property type="entry name" value="S14_ClpP_1"/>
    <property type="match status" value="1"/>
</dbReference>
<dbReference type="PRINTS" id="PR00127">
    <property type="entry name" value="CLPPROTEASEP"/>
</dbReference>
<dbReference type="NCBIfam" id="NF045542">
    <property type="entry name" value="Clp_rel_HeadMat"/>
    <property type="match status" value="1"/>
</dbReference>
<evidence type="ECO:0000256" key="1">
    <source>
        <dbReference type="ARBA" id="ARBA00007039"/>
    </source>
</evidence>
<dbReference type="Pfam" id="PF00574">
    <property type="entry name" value="CLP_protease"/>
    <property type="match status" value="1"/>
</dbReference>
<dbReference type="GO" id="GO:0004252">
    <property type="term" value="F:serine-type endopeptidase activity"/>
    <property type="evidence" value="ECO:0007669"/>
    <property type="project" value="InterPro"/>
</dbReference>
<dbReference type="SUPFAM" id="SSF52096">
    <property type="entry name" value="ClpP/crotonase"/>
    <property type="match status" value="1"/>
</dbReference>
<protein>
    <recommendedName>
        <fullName evidence="6">ATP-dependent Clp protease proteolytic subunit</fullName>
    </recommendedName>
</protein>
<dbReference type="EMBL" id="BLAP01000030">
    <property type="protein sequence ID" value="GET12357.1"/>
    <property type="molecule type" value="Genomic_DNA"/>
</dbReference>
<evidence type="ECO:0000313" key="7">
    <source>
        <dbReference type="EMBL" id="GET12357.1"/>
    </source>
</evidence>
<keyword evidence="2" id="KW-0963">Cytoplasm</keyword>
<name>A0A6F9Y4H0_9LACO</name>
<accession>A0A6F9Y4H0</accession>
<dbReference type="GO" id="GO:0009368">
    <property type="term" value="C:endopeptidase Clp complex"/>
    <property type="evidence" value="ECO:0007669"/>
    <property type="project" value="TreeGrafter"/>
</dbReference>
<dbReference type="GO" id="GO:0004176">
    <property type="term" value="F:ATP-dependent peptidase activity"/>
    <property type="evidence" value="ECO:0007669"/>
    <property type="project" value="InterPro"/>
</dbReference>
<dbReference type="AlphaFoldDB" id="A0A6F9Y4H0"/>
<reference evidence="7" key="1">
    <citation type="submission" date="2019-10" db="EMBL/GenBank/DDBJ databases">
        <title>Lactobacillus agilis SN811 Whole Genome Sequencing Project.</title>
        <authorList>
            <person name="Suzuki S."/>
            <person name="Endo A."/>
            <person name="Maeno S."/>
            <person name="Shiwa Y."/>
            <person name="Matsutani M."/>
            <person name="Kajikawa A."/>
        </authorList>
    </citation>
    <scope>NUCLEOTIDE SEQUENCE</scope>
    <source>
        <strain evidence="7">SN811</strain>
    </source>
</reference>
<evidence type="ECO:0000256" key="4">
    <source>
        <dbReference type="ARBA" id="ARBA00022801"/>
    </source>
</evidence>
<keyword evidence="5" id="KW-0720">Serine protease</keyword>
<sequence>MELKPKKAVKYWEMSKTDDNVGEISIYGEIVSEKWFDEETSATSFKDDLNDLGDVDTINLHINSPGGSVFEGIAIHNMLKMHKATVNVYVDGLAASIASVIAMSGDTIFMPENAMLMIHNPWTFAMGNAKELRKQADDLDRIAQASIKTYLSKSNGKIDEETLVKLLDEETWLSAQEAVDYGLADEVLEANQAVASLPGEFLERYKRVPSQLRKKSALTSSINRQKLITQANNKIAYVNNTLGGINKWV</sequence>
<dbReference type="GO" id="GO:0006515">
    <property type="term" value="P:protein quality control for misfolded or incompletely synthesized proteins"/>
    <property type="evidence" value="ECO:0007669"/>
    <property type="project" value="TreeGrafter"/>
</dbReference>
<evidence type="ECO:0000256" key="2">
    <source>
        <dbReference type="ARBA" id="ARBA00022490"/>
    </source>
</evidence>
<dbReference type="Gene3D" id="3.90.226.10">
    <property type="entry name" value="2-enoyl-CoA Hydratase, Chain A, domain 1"/>
    <property type="match status" value="1"/>
</dbReference>
<evidence type="ECO:0000256" key="3">
    <source>
        <dbReference type="ARBA" id="ARBA00022670"/>
    </source>
</evidence>
<dbReference type="InterPro" id="IPR029045">
    <property type="entry name" value="ClpP/crotonase-like_dom_sf"/>
</dbReference>
<keyword evidence="3 7" id="KW-0645">Protease</keyword>
<dbReference type="InterPro" id="IPR001907">
    <property type="entry name" value="ClpP"/>
</dbReference>
<comment type="caution">
    <text evidence="7">The sequence shown here is derived from an EMBL/GenBank/DDBJ whole genome shotgun (WGS) entry which is preliminary data.</text>
</comment>
<keyword evidence="4" id="KW-0378">Hydrolase</keyword>
<comment type="similarity">
    <text evidence="1 6">Belongs to the peptidase S14 family.</text>
</comment>
<dbReference type="PANTHER" id="PTHR10381">
    <property type="entry name" value="ATP-DEPENDENT CLP PROTEASE PROTEOLYTIC SUBUNIT"/>
    <property type="match status" value="1"/>
</dbReference>
<dbReference type="InterPro" id="IPR023562">
    <property type="entry name" value="ClpP/TepA"/>
</dbReference>
<proteinExistence type="inferred from homology"/>
<dbReference type="Proteomes" id="UP000494160">
    <property type="component" value="Unassembled WGS sequence"/>
</dbReference>
<dbReference type="PANTHER" id="PTHR10381:SF70">
    <property type="entry name" value="ATP-DEPENDENT CLP PROTEASE PROTEOLYTIC SUBUNIT"/>
    <property type="match status" value="1"/>
</dbReference>
<organism evidence="7">
    <name type="scientific">Ligilactobacillus agilis</name>
    <dbReference type="NCBI Taxonomy" id="1601"/>
    <lineage>
        <taxon>Bacteria</taxon>
        <taxon>Bacillati</taxon>
        <taxon>Bacillota</taxon>
        <taxon>Bacilli</taxon>
        <taxon>Lactobacillales</taxon>
        <taxon>Lactobacillaceae</taxon>
        <taxon>Ligilactobacillus</taxon>
    </lineage>
</organism>